<organism evidence="2 3">
    <name type="scientific">Luteolibacter arcticus</name>
    <dbReference type="NCBI Taxonomy" id="1581411"/>
    <lineage>
        <taxon>Bacteria</taxon>
        <taxon>Pseudomonadati</taxon>
        <taxon>Verrucomicrobiota</taxon>
        <taxon>Verrucomicrobiia</taxon>
        <taxon>Verrucomicrobiales</taxon>
        <taxon>Verrucomicrobiaceae</taxon>
        <taxon>Luteolibacter</taxon>
    </lineage>
</organism>
<reference evidence="2 3" key="1">
    <citation type="submission" date="2022-10" db="EMBL/GenBank/DDBJ databases">
        <title>Luteolibacter arcticus strain CCTCC AB 2014275, whole genome shotgun sequencing project.</title>
        <authorList>
            <person name="Zhao G."/>
            <person name="Shen L."/>
        </authorList>
    </citation>
    <scope>NUCLEOTIDE SEQUENCE [LARGE SCALE GENOMIC DNA]</scope>
    <source>
        <strain evidence="2 3">CCTCC AB 2014275</strain>
    </source>
</reference>
<keyword evidence="1" id="KW-0812">Transmembrane</keyword>
<keyword evidence="1" id="KW-1133">Transmembrane helix</keyword>
<dbReference type="Proteomes" id="UP001320876">
    <property type="component" value="Unassembled WGS sequence"/>
</dbReference>
<proteinExistence type="predicted"/>
<dbReference type="RefSeq" id="WP_264487937.1">
    <property type="nucleotide sequence ID" value="NZ_JAPDDT010000006.1"/>
</dbReference>
<dbReference type="EMBL" id="JAPDDT010000006">
    <property type="protein sequence ID" value="MCW1923830.1"/>
    <property type="molecule type" value="Genomic_DNA"/>
</dbReference>
<name>A0ABT3GJY1_9BACT</name>
<accession>A0ABT3GJY1</accession>
<feature type="transmembrane region" description="Helical" evidence="1">
    <location>
        <begin position="12"/>
        <end position="32"/>
    </location>
</feature>
<evidence type="ECO:0000313" key="3">
    <source>
        <dbReference type="Proteomes" id="UP001320876"/>
    </source>
</evidence>
<evidence type="ECO:0008006" key="4">
    <source>
        <dbReference type="Google" id="ProtNLM"/>
    </source>
</evidence>
<keyword evidence="1" id="KW-0472">Membrane</keyword>
<evidence type="ECO:0000256" key="1">
    <source>
        <dbReference type="SAM" id="Phobius"/>
    </source>
</evidence>
<gene>
    <name evidence="2" type="ORF">OKA05_14780</name>
</gene>
<sequence>MELPRLIPYNPKWGVMLMCGAFFGVASGFMGYKAAHNTAGLTINRIITLGPTGATAFYWVISALGAGFVLAAIVAIARRIARPKVLELGTEALLLPHGILQRQTSRIAYADIVNVSEVQVSGQTFLYVTVGGLRYTITASLLPDKETYSDIRAFLDSQAQG</sequence>
<feature type="transmembrane region" description="Helical" evidence="1">
    <location>
        <begin position="56"/>
        <end position="77"/>
    </location>
</feature>
<keyword evidence="3" id="KW-1185">Reference proteome</keyword>
<comment type="caution">
    <text evidence="2">The sequence shown here is derived from an EMBL/GenBank/DDBJ whole genome shotgun (WGS) entry which is preliminary data.</text>
</comment>
<evidence type="ECO:0000313" key="2">
    <source>
        <dbReference type="EMBL" id="MCW1923830.1"/>
    </source>
</evidence>
<protein>
    <recommendedName>
        <fullName evidence="4">DUF304 domain-containing protein</fullName>
    </recommendedName>
</protein>